<dbReference type="Gene3D" id="3.40.50.720">
    <property type="entry name" value="NAD(P)-binding Rossmann-like Domain"/>
    <property type="match status" value="1"/>
</dbReference>
<evidence type="ECO:0000313" key="5">
    <source>
        <dbReference type="Proteomes" id="UP000675940"/>
    </source>
</evidence>
<evidence type="ECO:0000313" key="4">
    <source>
        <dbReference type="EMBL" id="MBP0482107.1"/>
    </source>
</evidence>
<evidence type="ECO:0000259" key="3">
    <source>
        <dbReference type="SMART" id="SM00822"/>
    </source>
</evidence>
<protein>
    <submittedName>
        <fullName evidence="4">SDR family oxidoreductase</fullName>
    </submittedName>
</protein>
<dbReference type="PROSITE" id="PS00061">
    <property type="entry name" value="ADH_SHORT"/>
    <property type="match status" value="1"/>
</dbReference>
<dbReference type="PRINTS" id="PR00081">
    <property type="entry name" value="GDHRDH"/>
</dbReference>
<dbReference type="Proteomes" id="UP000675940">
    <property type="component" value="Unassembled WGS sequence"/>
</dbReference>
<dbReference type="Pfam" id="PF00106">
    <property type="entry name" value="adh_short"/>
    <property type="match status" value="1"/>
</dbReference>
<comment type="similarity">
    <text evidence="1 2">Belongs to the short-chain dehydrogenases/reductases (SDR) family.</text>
</comment>
<gene>
    <name evidence="4" type="ORF">J5474_06335</name>
</gene>
<sequence>MTVDGVDAMMLAGKSAVVTGGGSGVGAAIALRLAEAGAEVTICGRREGPLEAMTARHNRLRAVVCDITDEAGVAALMTGARPDIVVANAGASESAAFTRTELDAFQRMLDVNLTGTFLTLREGARAMQDKRWGRLIAVASTAGLKGYAYVAPYAAAKHGVVGMVKSVALEFARKGITANALCPGFLDTEMTARSIATIVEKTGRSADEARATLEATNPMLRLVPPGDVAEAAIWLCGPGSDMVTGQAISISGGET</sequence>
<keyword evidence="5" id="KW-1185">Reference proteome</keyword>
<dbReference type="PANTHER" id="PTHR42879:SF2">
    <property type="entry name" value="3-OXOACYL-[ACYL-CARRIER-PROTEIN] REDUCTASE FABG"/>
    <property type="match status" value="1"/>
</dbReference>
<dbReference type="SMART" id="SM00822">
    <property type="entry name" value="PKS_KR"/>
    <property type="match status" value="1"/>
</dbReference>
<dbReference type="SUPFAM" id="SSF51735">
    <property type="entry name" value="NAD(P)-binding Rossmann-fold domains"/>
    <property type="match status" value="1"/>
</dbReference>
<organism evidence="4 5">
    <name type="scientific">Sagittula salina</name>
    <dbReference type="NCBI Taxonomy" id="2820268"/>
    <lineage>
        <taxon>Bacteria</taxon>
        <taxon>Pseudomonadati</taxon>
        <taxon>Pseudomonadota</taxon>
        <taxon>Alphaproteobacteria</taxon>
        <taxon>Rhodobacterales</taxon>
        <taxon>Roseobacteraceae</taxon>
        <taxon>Sagittula</taxon>
    </lineage>
</organism>
<comment type="caution">
    <text evidence="4">The sequence shown here is derived from an EMBL/GenBank/DDBJ whole genome shotgun (WGS) entry which is preliminary data.</text>
</comment>
<dbReference type="InterPro" id="IPR002347">
    <property type="entry name" value="SDR_fam"/>
</dbReference>
<evidence type="ECO:0000256" key="1">
    <source>
        <dbReference type="ARBA" id="ARBA00006484"/>
    </source>
</evidence>
<dbReference type="EMBL" id="JAGISH010000003">
    <property type="protein sequence ID" value="MBP0482107.1"/>
    <property type="molecule type" value="Genomic_DNA"/>
</dbReference>
<dbReference type="InterPro" id="IPR057326">
    <property type="entry name" value="KR_dom"/>
</dbReference>
<evidence type="ECO:0000256" key="2">
    <source>
        <dbReference type="RuleBase" id="RU000363"/>
    </source>
</evidence>
<dbReference type="RefSeq" id="WP_209359975.1">
    <property type="nucleotide sequence ID" value="NZ_JAGISH010000003.1"/>
</dbReference>
<dbReference type="GO" id="GO:0032787">
    <property type="term" value="P:monocarboxylic acid metabolic process"/>
    <property type="evidence" value="ECO:0007669"/>
    <property type="project" value="UniProtKB-ARBA"/>
</dbReference>
<proteinExistence type="inferred from homology"/>
<dbReference type="InterPro" id="IPR020904">
    <property type="entry name" value="Sc_DH/Rdtase_CS"/>
</dbReference>
<dbReference type="PANTHER" id="PTHR42879">
    <property type="entry name" value="3-OXOACYL-(ACYL-CARRIER-PROTEIN) REDUCTASE"/>
    <property type="match status" value="1"/>
</dbReference>
<dbReference type="InterPro" id="IPR050259">
    <property type="entry name" value="SDR"/>
</dbReference>
<accession>A0A940MNN8</accession>
<dbReference type="FunFam" id="3.40.50.720:FF:000084">
    <property type="entry name" value="Short-chain dehydrogenase reductase"/>
    <property type="match status" value="1"/>
</dbReference>
<dbReference type="AlphaFoldDB" id="A0A940MNN8"/>
<feature type="domain" description="Ketoreductase" evidence="3">
    <location>
        <begin position="14"/>
        <end position="172"/>
    </location>
</feature>
<reference evidence="4" key="1">
    <citation type="submission" date="2021-03" db="EMBL/GenBank/DDBJ databases">
        <title>Sagittula salina sp. nov. strain M10.9X isolated from the marine waste.</title>
        <authorList>
            <person name="Satari L."/>
            <person name="Molina-Menor E."/>
            <person name="Vidal-Verdu A."/>
            <person name="Pascual J."/>
            <person name="Pereto J."/>
            <person name="Porcar M."/>
        </authorList>
    </citation>
    <scope>NUCLEOTIDE SEQUENCE</scope>
    <source>
        <strain evidence="4">M10.9X</strain>
    </source>
</reference>
<dbReference type="InterPro" id="IPR036291">
    <property type="entry name" value="NAD(P)-bd_dom_sf"/>
</dbReference>
<dbReference type="CDD" id="cd05233">
    <property type="entry name" value="SDR_c"/>
    <property type="match status" value="1"/>
</dbReference>
<dbReference type="PRINTS" id="PR00080">
    <property type="entry name" value="SDRFAMILY"/>
</dbReference>
<name>A0A940MNN8_9RHOB</name>